<sequence length="114" mass="13113">MKVLTDQMEAVKIAAVEEFKLSDAYDDNNTKYFLSGFELLRKKSKGKYPDFDFYVFQPYEDDDSMMPIKEGGRPWTIHLLFVQVLKVVHGPYTCCSFKCLRSSMDDTLVVCSSA</sequence>
<dbReference type="EMBL" id="OIVN01002635">
    <property type="protein sequence ID" value="SPD05250.1"/>
    <property type="molecule type" value="Genomic_DNA"/>
</dbReference>
<proteinExistence type="predicted"/>
<protein>
    <submittedName>
        <fullName evidence="1">Uncharacterized protein</fullName>
    </submittedName>
</protein>
<dbReference type="AlphaFoldDB" id="A0A2N9H0Y2"/>
<name>A0A2N9H0Y2_FAGSY</name>
<reference evidence="1" key="1">
    <citation type="submission" date="2018-02" db="EMBL/GenBank/DDBJ databases">
        <authorList>
            <person name="Cohen D.B."/>
            <person name="Kent A.D."/>
        </authorList>
    </citation>
    <scope>NUCLEOTIDE SEQUENCE</scope>
</reference>
<gene>
    <name evidence="1" type="ORF">FSB_LOCUS33132</name>
</gene>
<organism evidence="1">
    <name type="scientific">Fagus sylvatica</name>
    <name type="common">Beechnut</name>
    <dbReference type="NCBI Taxonomy" id="28930"/>
    <lineage>
        <taxon>Eukaryota</taxon>
        <taxon>Viridiplantae</taxon>
        <taxon>Streptophyta</taxon>
        <taxon>Embryophyta</taxon>
        <taxon>Tracheophyta</taxon>
        <taxon>Spermatophyta</taxon>
        <taxon>Magnoliopsida</taxon>
        <taxon>eudicotyledons</taxon>
        <taxon>Gunneridae</taxon>
        <taxon>Pentapetalae</taxon>
        <taxon>rosids</taxon>
        <taxon>fabids</taxon>
        <taxon>Fagales</taxon>
        <taxon>Fagaceae</taxon>
        <taxon>Fagus</taxon>
    </lineage>
</organism>
<accession>A0A2N9H0Y2</accession>
<evidence type="ECO:0000313" key="1">
    <source>
        <dbReference type="EMBL" id="SPD05250.1"/>
    </source>
</evidence>